<dbReference type="InterPro" id="IPR014710">
    <property type="entry name" value="RmlC-like_jellyroll"/>
</dbReference>
<dbReference type="GO" id="GO:0044877">
    <property type="term" value="F:protein-containing complex binding"/>
    <property type="evidence" value="ECO:0007669"/>
    <property type="project" value="TreeGrafter"/>
</dbReference>
<dbReference type="Gene3D" id="1.10.287.70">
    <property type="match status" value="1"/>
</dbReference>
<dbReference type="EMBL" id="CAJFDI010000006">
    <property type="protein sequence ID" value="CAD5234355.1"/>
    <property type="molecule type" value="Genomic_DNA"/>
</dbReference>
<dbReference type="CDD" id="cd14978">
    <property type="entry name" value="7tmA_FMRFamide_R-like"/>
    <property type="match status" value="1"/>
</dbReference>
<evidence type="ECO:0000256" key="3">
    <source>
        <dbReference type="ARBA" id="ARBA00022692"/>
    </source>
</evidence>
<dbReference type="FunFam" id="2.60.120.10:FF:000002">
    <property type="entry name" value="Cyclic nucleotide gated channel alpha 1a"/>
    <property type="match status" value="1"/>
</dbReference>
<accession>A0A7I8X0V2</accession>
<keyword evidence="4 9" id="KW-1133">Transmembrane helix</keyword>
<evidence type="ECO:0000313" key="13">
    <source>
        <dbReference type="Proteomes" id="UP000659654"/>
    </source>
</evidence>
<feature type="transmembrane region" description="Helical" evidence="9">
    <location>
        <begin position="787"/>
        <end position="812"/>
    </location>
</feature>
<evidence type="ECO:0000259" key="10">
    <source>
        <dbReference type="PROSITE" id="PS50042"/>
    </source>
</evidence>
<dbReference type="GO" id="GO:0005223">
    <property type="term" value="F:intracellularly cGMP-activated cation channel activity"/>
    <property type="evidence" value="ECO:0007669"/>
    <property type="project" value="TreeGrafter"/>
</dbReference>
<proteinExistence type="predicted"/>
<dbReference type="InterPro" id="IPR000276">
    <property type="entry name" value="GPCR_Rhodpsn"/>
</dbReference>
<evidence type="ECO:0000256" key="8">
    <source>
        <dbReference type="ARBA" id="ARBA00023303"/>
    </source>
</evidence>
<sequence length="1115" mass="129267">MNEAMDVEEKKKMEGNKLMGIAKVLIVMRRWLTGDMAKEARIEHSDAMMTTFFESIAAGNLRLLRKLEAQKKQTTIQRIVGYLTDTFPVSSSIFYYWTEIVAISCIYNVITVTLGVFEEFSVYFKTWIKYNIITDVVNLIDIFVQMRKERLQEGVIVQGFWKTTSIYLRSRWFLYDFLALLPTDIFLIFTPRLTFTRINRLFKVHRVSDFIVRTQVRTNFPHLFRLLRLLVICYTVFHWNGCLYYLFSLMFSFENASIEDWVYTPDKIPDVRYPLCDARFNTGQCLFNETGLDYLNRESYIDRLVEFYRGKYIETDLGNFTKKYGLCFYWSALTLTTLGEQPWPNNTFEMVFEVTDTLLGLLLFSIIVGDIGNMVTNVNSTRMSFEELRDGCKQYMDFRHVHRFVAKRIMDYLEYSWSVGQLTLDESQIVRSLPTRLHGQLAVHIHMETLKKVTLFQECEPGMLYEMVMRLKLQVYSPGDFVCRKDDVGKEMYIIKKGRLEVVDEVKNTVFVTLEEGKVFGELSILDVPGNKNGNRRSASIRSVGYSDLYVLTKDDLLEVMRDYPGSRNSLVEKAKAILRKDNILDEELAERQGSWANPANLILEERLELLGHEVSLFTRLLDEYTEKIHKDMASWKRRLAKLEAKYSRRRRCRDYLEEPEAVVANLGLRPSTVSGIWGTDSVKSMDQRTPDWLLEHVGRLPAMLSYLLNGHLTLFCVLSGVLLNLVCMYVFIRFRHGSTPVIQCYLITLTAWQTALLCNAFLLYCFPTLWYGHVVSRGEYVRVYPYVYALANTTHTGSVWIVLTLTVDRFLALCKPLTHPTIGKRSRVKKLMVFVSILAMLFSVPRIFEVTTVMSCLQKEDNCAPQVVRTDLPKDRLYWTIYHIILGTAFVTLGPCLLLFGLTLRISIALRRATRRRKSLCQVMNEGTCRQEFSNKDHRANVMLVLVIAKFLVSDILPTVVDVLEHLVGNHAFMSSSTATVFVDFSNFLLVLNCSTNFWVFFFWGKRFRRYCFCLLSNSCLAPWLSKWISKESQVTSFLALNQATCTTKLRNPASLSDFSRKRNSFSPGDLENKINTSLTQHQLFPAGEFGIPRTQRARSYAAVEGCVERRKFF</sequence>
<feature type="transmembrane region" description="Helical" evidence="9">
    <location>
        <begin position="713"/>
        <end position="733"/>
    </location>
</feature>
<dbReference type="SUPFAM" id="SSF81321">
    <property type="entry name" value="Family A G protein-coupled receptor-like"/>
    <property type="match status" value="1"/>
</dbReference>
<feature type="transmembrane region" description="Helical" evidence="9">
    <location>
        <begin position="941"/>
        <end position="962"/>
    </location>
</feature>
<dbReference type="EMBL" id="CAJFCV020000006">
    <property type="protein sequence ID" value="CAG9130066.1"/>
    <property type="molecule type" value="Genomic_DNA"/>
</dbReference>
<feature type="transmembrane region" description="Helical" evidence="9">
    <location>
        <begin position="882"/>
        <end position="909"/>
    </location>
</feature>
<dbReference type="Proteomes" id="UP000582659">
    <property type="component" value="Unassembled WGS sequence"/>
</dbReference>
<dbReference type="Proteomes" id="UP000659654">
    <property type="component" value="Unassembled WGS sequence"/>
</dbReference>
<dbReference type="InterPro" id="IPR017452">
    <property type="entry name" value="GPCR_Rhodpsn_7TM"/>
</dbReference>
<feature type="transmembrane region" description="Helical" evidence="9">
    <location>
        <begin position="832"/>
        <end position="849"/>
    </location>
</feature>
<name>A0A7I8X0V2_BURXY</name>
<evidence type="ECO:0000256" key="4">
    <source>
        <dbReference type="ARBA" id="ARBA00022989"/>
    </source>
</evidence>
<dbReference type="Pfam" id="PF00001">
    <property type="entry name" value="7tm_1"/>
    <property type="match status" value="1"/>
</dbReference>
<evidence type="ECO:0000256" key="9">
    <source>
        <dbReference type="SAM" id="Phobius"/>
    </source>
</evidence>
<dbReference type="InterPro" id="IPR018488">
    <property type="entry name" value="cNMP-bd_CS"/>
</dbReference>
<dbReference type="FunFam" id="1.10.287.630:FF:000001">
    <property type="entry name" value="Cyclic nucleotide-gated channel alpha 3"/>
    <property type="match status" value="1"/>
</dbReference>
<evidence type="ECO:0000256" key="5">
    <source>
        <dbReference type="ARBA" id="ARBA00023065"/>
    </source>
</evidence>
<dbReference type="SUPFAM" id="SSF81324">
    <property type="entry name" value="Voltage-gated potassium channels"/>
    <property type="match status" value="1"/>
</dbReference>
<dbReference type="GO" id="GO:0030553">
    <property type="term" value="F:cGMP binding"/>
    <property type="evidence" value="ECO:0007669"/>
    <property type="project" value="TreeGrafter"/>
</dbReference>
<dbReference type="CDD" id="cd00038">
    <property type="entry name" value="CAP_ED"/>
    <property type="match status" value="1"/>
</dbReference>
<dbReference type="Pfam" id="PF00027">
    <property type="entry name" value="cNMP_binding"/>
    <property type="match status" value="1"/>
</dbReference>
<dbReference type="Gene3D" id="1.20.1070.10">
    <property type="entry name" value="Rhodopsin 7-helix transmembrane proteins"/>
    <property type="match status" value="1"/>
</dbReference>
<evidence type="ECO:0000256" key="6">
    <source>
        <dbReference type="ARBA" id="ARBA00023136"/>
    </source>
</evidence>
<dbReference type="GO" id="GO:0005222">
    <property type="term" value="F:intracellularly cAMP-activated cation channel activity"/>
    <property type="evidence" value="ECO:0007669"/>
    <property type="project" value="TreeGrafter"/>
</dbReference>
<keyword evidence="3 9" id="KW-0812">Transmembrane</keyword>
<evidence type="ECO:0000256" key="1">
    <source>
        <dbReference type="ARBA" id="ARBA00004141"/>
    </source>
</evidence>
<dbReference type="SMR" id="A0A7I8X0V2"/>
<dbReference type="Gene3D" id="1.10.287.630">
    <property type="entry name" value="Helix hairpin bin"/>
    <property type="match status" value="1"/>
</dbReference>
<dbReference type="AlphaFoldDB" id="A0A7I8X0V2"/>
<dbReference type="InterPro" id="IPR000595">
    <property type="entry name" value="cNMP-bd_dom"/>
</dbReference>
<evidence type="ECO:0000313" key="12">
    <source>
        <dbReference type="EMBL" id="CAD5234355.1"/>
    </source>
</evidence>
<dbReference type="GO" id="GO:0005886">
    <property type="term" value="C:plasma membrane"/>
    <property type="evidence" value="ECO:0007669"/>
    <property type="project" value="TreeGrafter"/>
</dbReference>
<keyword evidence="13" id="KW-1185">Reference proteome</keyword>
<keyword evidence="5" id="KW-0406">Ion transport</keyword>
<dbReference type="PANTHER" id="PTHR45638:SF5">
    <property type="entry name" value="CYCLIC NUCLEOTIDE-BINDING DOMAIN-CONTAINING PROTEIN"/>
    <property type="match status" value="1"/>
</dbReference>
<gene>
    <name evidence="12" type="ORF">BXYJ_LOCUS14446</name>
</gene>
<comment type="caution">
    <text evidence="12">The sequence shown here is derived from an EMBL/GenBank/DDBJ whole genome shotgun (WGS) entry which is preliminary data.</text>
</comment>
<keyword evidence="6 9" id="KW-0472">Membrane</keyword>
<dbReference type="GO" id="GO:0004930">
    <property type="term" value="F:G protein-coupled receptor activity"/>
    <property type="evidence" value="ECO:0007669"/>
    <property type="project" value="InterPro"/>
</dbReference>
<protein>
    <submittedName>
        <fullName evidence="12">(pine wood nematode) hypothetical protein</fullName>
    </submittedName>
</protein>
<comment type="subcellular location">
    <subcellularLocation>
        <location evidence="1">Membrane</location>
        <topology evidence="1">Multi-pass membrane protein</topology>
    </subcellularLocation>
</comment>
<evidence type="ECO:0000259" key="11">
    <source>
        <dbReference type="PROSITE" id="PS50262"/>
    </source>
</evidence>
<dbReference type="OrthoDB" id="10011262at2759"/>
<dbReference type="PROSITE" id="PS00237">
    <property type="entry name" value="G_PROTEIN_RECEP_F1_1"/>
    <property type="match status" value="1"/>
</dbReference>
<dbReference type="SMART" id="SM00100">
    <property type="entry name" value="cNMP"/>
    <property type="match status" value="1"/>
</dbReference>
<dbReference type="PROSITE" id="PS50262">
    <property type="entry name" value="G_PROTEIN_RECEP_F1_2"/>
    <property type="match status" value="1"/>
</dbReference>
<dbReference type="InterPro" id="IPR018490">
    <property type="entry name" value="cNMP-bd_dom_sf"/>
</dbReference>
<feature type="transmembrane region" description="Helical" evidence="9">
    <location>
        <begin position="982"/>
        <end position="1005"/>
    </location>
</feature>
<keyword evidence="7" id="KW-1071">Ligand-gated ion channel</keyword>
<dbReference type="PROSITE" id="PS00889">
    <property type="entry name" value="CNMP_BINDING_2"/>
    <property type="match status" value="1"/>
</dbReference>
<feature type="domain" description="Cyclic nucleotide-binding" evidence="10">
    <location>
        <begin position="455"/>
        <end position="561"/>
    </location>
</feature>
<feature type="domain" description="G-protein coupled receptors family 1 profile" evidence="11">
    <location>
        <begin position="724"/>
        <end position="1002"/>
    </location>
</feature>
<dbReference type="GO" id="GO:0017071">
    <property type="term" value="C:intracellular cyclic nucleotide activated cation channel complex"/>
    <property type="evidence" value="ECO:0007669"/>
    <property type="project" value="TreeGrafter"/>
</dbReference>
<dbReference type="InterPro" id="IPR050866">
    <property type="entry name" value="CNG_cation_channel"/>
</dbReference>
<evidence type="ECO:0000256" key="2">
    <source>
        <dbReference type="ARBA" id="ARBA00022448"/>
    </source>
</evidence>
<organism evidence="12 13">
    <name type="scientific">Bursaphelenchus xylophilus</name>
    <name type="common">Pinewood nematode worm</name>
    <name type="synonym">Aphelenchoides xylophilus</name>
    <dbReference type="NCBI Taxonomy" id="6326"/>
    <lineage>
        <taxon>Eukaryota</taxon>
        <taxon>Metazoa</taxon>
        <taxon>Ecdysozoa</taxon>
        <taxon>Nematoda</taxon>
        <taxon>Chromadorea</taxon>
        <taxon>Rhabditida</taxon>
        <taxon>Tylenchina</taxon>
        <taxon>Tylenchomorpha</taxon>
        <taxon>Aphelenchoidea</taxon>
        <taxon>Aphelenchoididae</taxon>
        <taxon>Bursaphelenchus</taxon>
    </lineage>
</organism>
<dbReference type="Gene3D" id="2.60.120.10">
    <property type="entry name" value="Jelly Rolls"/>
    <property type="match status" value="1"/>
</dbReference>
<feature type="transmembrane region" description="Helical" evidence="9">
    <location>
        <begin position="226"/>
        <end position="247"/>
    </location>
</feature>
<evidence type="ECO:0000256" key="7">
    <source>
        <dbReference type="ARBA" id="ARBA00023286"/>
    </source>
</evidence>
<keyword evidence="2" id="KW-0813">Transport</keyword>
<feature type="transmembrane region" description="Helical" evidence="9">
    <location>
        <begin position="94"/>
        <end position="117"/>
    </location>
</feature>
<keyword evidence="8" id="KW-0407">Ion channel</keyword>
<feature type="transmembrane region" description="Helical" evidence="9">
    <location>
        <begin position="745"/>
        <end position="767"/>
    </location>
</feature>
<feature type="transmembrane region" description="Helical" evidence="9">
    <location>
        <begin position="172"/>
        <end position="190"/>
    </location>
</feature>
<dbReference type="PANTHER" id="PTHR45638">
    <property type="entry name" value="CYCLIC NUCLEOTIDE-GATED CATION CHANNEL SUBUNIT A"/>
    <property type="match status" value="1"/>
</dbReference>
<dbReference type="PROSITE" id="PS50042">
    <property type="entry name" value="CNMP_BINDING_3"/>
    <property type="match status" value="1"/>
</dbReference>
<dbReference type="SUPFAM" id="SSF51206">
    <property type="entry name" value="cAMP-binding domain-like"/>
    <property type="match status" value="1"/>
</dbReference>
<reference evidence="12" key="1">
    <citation type="submission" date="2020-09" db="EMBL/GenBank/DDBJ databases">
        <authorList>
            <person name="Kikuchi T."/>
        </authorList>
    </citation>
    <scope>NUCLEOTIDE SEQUENCE</scope>
    <source>
        <strain evidence="12">Ka4C1</strain>
    </source>
</reference>